<dbReference type="InterPro" id="IPR036097">
    <property type="entry name" value="HisK_dim/P_sf"/>
</dbReference>
<dbReference type="Gene3D" id="1.10.287.130">
    <property type="match status" value="1"/>
</dbReference>
<dbReference type="RefSeq" id="WP_015337910.1">
    <property type="nucleotide sequence ID" value="NC_020055.1"/>
</dbReference>
<organism evidence="1 2">
    <name type="scientific">Maridesulfovibrio hydrothermalis AM13 = DSM 14728</name>
    <dbReference type="NCBI Taxonomy" id="1121451"/>
    <lineage>
        <taxon>Bacteria</taxon>
        <taxon>Pseudomonadati</taxon>
        <taxon>Thermodesulfobacteriota</taxon>
        <taxon>Desulfovibrionia</taxon>
        <taxon>Desulfovibrionales</taxon>
        <taxon>Desulfovibrionaceae</taxon>
        <taxon>Maridesulfovibrio</taxon>
    </lineage>
</organism>
<name>L0REV3_9BACT</name>
<dbReference type="HOGENOM" id="CLU_108407_0_0_7"/>
<dbReference type="GO" id="GO:0000155">
    <property type="term" value="F:phosphorelay sensor kinase activity"/>
    <property type="evidence" value="ECO:0007669"/>
    <property type="project" value="InterPro"/>
</dbReference>
<dbReference type="eggNOG" id="COG4191">
    <property type="taxonomic scope" value="Bacteria"/>
</dbReference>
<protein>
    <recommendedName>
        <fullName evidence="3">Histidine kinase A domain protein</fullName>
    </recommendedName>
</protein>
<dbReference type="SUPFAM" id="SSF47384">
    <property type="entry name" value="Homodimeric domain of signal transducing histidine kinase"/>
    <property type="match status" value="1"/>
</dbReference>
<dbReference type="KEGG" id="dhy:DESAM_23046"/>
<accession>L0REV3</accession>
<dbReference type="STRING" id="1121451.DESAM_23046"/>
<evidence type="ECO:0000313" key="1">
    <source>
        <dbReference type="EMBL" id="CCO25313.1"/>
    </source>
</evidence>
<dbReference type="EMBL" id="FO203522">
    <property type="protein sequence ID" value="CCO25313.1"/>
    <property type="molecule type" value="Genomic_DNA"/>
</dbReference>
<evidence type="ECO:0000313" key="2">
    <source>
        <dbReference type="Proteomes" id="UP000010808"/>
    </source>
</evidence>
<proteinExistence type="predicted"/>
<dbReference type="Proteomes" id="UP000010808">
    <property type="component" value="Chromosome"/>
</dbReference>
<sequence length="210" mass="22795">MESAELHKDRDGLRFFGQISATISHDLKNVLAIINEDAGLLQDLSLMAGQGMELAPERLIKLAEKIQNQVKRGDSIIKNMNKFAHSVDLPECEVDFYELTSLVISLLTRIASRKCVTLCLKEGEPVKGKGDPFIIQMLIARSFEISMDHAGKDSEISIEVGKAADSSVITVSGLNSSIPEDQLASLGQVAGNAGASIKLSPHDYILTLNF</sequence>
<evidence type="ECO:0008006" key="3">
    <source>
        <dbReference type="Google" id="ProtNLM"/>
    </source>
</evidence>
<gene>
    <name evidence="1" type="ORF">DESAM_23046</name>
</gene>
<keyword evidence="2" id="KW-1185">Reference proteome</keyword>
<dbReference type="AlphaFoldDB" id="L0REV3"/>
<dbReference type="OrthoDB" id="5417790at2"/>
<reference evidence="1 2" key="1">
    <citation type="submission" date="2012-10" db="EMBL/GenBank/DDBJ databases">
        <authorList>
            <person name="Genoscope - CEA"/>
        </authorList>
    </citation>
    <scope>NUCLEOTIDE SEQUENCE [LARGE SCALE GENOMIC DNA]</scope>
    <source>
        <strain evidence="2">AM13 / DSM 14728</strain>
    </source>
</reference>
<dbReference type="PATRIC" id="fig|1121451.3.peg.3251"/>